<evidence type="ECO:0000256" key="3">
    <source>
        <dbReference type="ARBA" id="ARBA00022795"/>
    </source>
</evidence>
<dbReference type="EMBL" id="CP001715">
    <property type="protein sequence ID" value="ACV34682.1"/>
    <property type="molecule type" value="Genomic_DNA"/>
</dbReference>
<accession>C7RSG9</accession>
<protein>
    <recommendedName>
        <fullName evidence="5">Flagellar protein FliT</fullName>
    </recommendedName>
</protein>
<dbReference type="Gene3D" id="1.20.58.380">
    <property type="entry name" value="Flagellar protein flit"/>
    <property type="match status" value="1"/>
</dbReference>
<comment type="subcellular location">
    <subcellularLocation>
        <location evidence="1">Cytoplasm</location>
        <location evidence="1">Cytosol</location>
    </subcellularLocation>
</comment>
<evidence type="ECO:0000256" key="1">
    <source>
        <dbReference type="ARBA" id="ARBA00004514"/>
    </source>
</evidence>
<evidence type="ECO:0000256" key="4">
    <source>
        <dbReference type="ARBA" id="ARBA00023186"/>
    </source>
</evidence>
<reference evidence="6" key="2">
    <citation type="submission" date="2009-09" db="EMBL/GenBank/DDBJ databases">
        <title>Complete sequence of chromosome of Candidatus Accumulibacter phosphatis clade IIA str. UW-1.</title>
        <authorList>
            <consortium name="US DOE Joint Genome Institute"/>
            <person name="Martin H.G."/>
            <person name="Ivanova N."/>
            <person name="Kunin V."/>
            <person name="Warnecke F."/>
            <person name="Barry K."/>
            <person name="He S."/>
            <person name="Salamov A."/>
            <person name="Szeto E."/>
            <person name="Dalin E."/>
            <person name="Pangilinan J.L."/>
            <person name="Lapidus A."/>
            <person name="Lowry S."/>
            <person name="Kyrpides N.C."/>
            <person name="McMahon K.D."/>
            <person name="Hugenholtz P."/>
        </authorList>
    </citation>
    <scope>NUCLEOTIDE SEQUENCE [LARGE SCALE GENOMIC DNA]</scope>
    <source>
        <strain evidence="6">UW-1</strain>
    </source>
</reference>
<keyword evidence="3" id="KW-1005">Bacterial flagellum biogenesis</keyword>
<dbReference type="Pfam" id="PF05400">
    <property type="entry name" value="FliT"/>
    <property type="match status" value="1"/>
</dbReference>
<dbReference type="InterPro" id="IPR008622">
    <property type="entry name" value="FliT"/>
</dbReference>
<proteinExistence type="predicted"/>
<dbReference type="GO" id="GO:0044781">
    <property type="term" value="P:bacterial-type flagellum organization"/>
    <property type="evidence" value="ECO:0007669"/>
    <property type="project" value="UniProtKB-KW"/>
</dbReference>
<keyword evidence="2" id="KW-0963">Cytoplasm</keyword>
<dbReference type="AlphaFoldDB" id="C7RSG9"/>
<dbReference type="OrthoDB" id="9966809at2"/>
<evidence type="ECO:0000256" key="2">
    <source>
        <dbReference type="ARBA" id="ARBA00022490"/>
    </source>
</evidence>
<evidence type="ECO:0000313" key="6">
    <source>
        <dbReference type="EMBL" id="ACV34682.1"/>
    </source>
</evidence>
<dbReference type="KEGG" id="app:CAP2UW1_1358"/>
<reference evidence="6" key="1">
    <citation type="submission" date="2009-08" db="EMBL/GenBank/DDBJ databases">
        <authorList>
            <consortium name="US DOE Joint Genome Institute"/>
            <person name="Lucas S."/>
            <person name="Copeland A."/>
            <person name="Lapidus A."/>
            <person name="Glavina del Rio T."/>
            <person name="Dalin E."/>
            <person name="Tice H."/>
            <person name="Bruce D."/>
            <person name="Barry K."/>
            <person name="Pitluck S."/>
            <person name="Lowry S."/>
            <person name="Larimer F."/>
            <person name="Land M."/>
            <person name="Hauser L."/>
            <person name="Kyrpides N."/>
            <person name="Ivanova N."/>
            <person name="McMahon K.D."/>
            <person name="Hugenholtz P."/>
        </authorList>
    </citation>
    <scope>NUCLEOTIDE SEQUENCE</scope>
    <source>
        <strain evidence="6">UW-1</strain>
    </source>
</reference>
<organism evidence="6">
    <name type="scientific">Accumulibacter regalis</name>
    <dbReference type="NCBI Taxonomy" id="522306"/>
    <lineage>
        <taxon>Bacteria</taxon>
        <taxon>Pseudomonadati</taxon>
        <taxon>Pseudomonadota</taxon>
        <taxon>Betaproteobacteria</taxon>
        <taxon>Candidatus Accumulibacter</taxon>
    </lineage>
</organism>
<gene>
    <name evidence="6" type="ordered locus">CAP2UW1_1358</name>
</gene>
<dbReference type="HOGENOM" id="CLU_2353388_0_0_4"/>
<evidence type="ECO:0000256" key="5">
    <source>
        <dbReference type="ARBA" id="ARBA00093797"/>
    </source>
</evidence>
<keyword evidence="4" id="KW-0143">Chaperone</keyword>
<name>C7RSG9_ACCRE</name>
<sequence length="96" mass="10464">MTSSLSALEHLLALSEEMLGAAAAGDWETLTEREAARRALAHSLPATLTSDLSRASEERARLVIEACLRCDLSIRPLVEARLNELRVVLRAERPAA</sequence>
<dbReference type="STRING" id="522306.CAP2UW1_1358"/>